<protein>
    <submittedName>
        <fullName evidence="1">Uncharacterized protein</fullName>
    </submittedName>
</protein>
<dbReference type="PANTHER" id="PTHR10784">
    <property type="entry name" value="TRANSLATION INITIATION FACTOR 6"/>
    <property type="match status" value="1"/>
</dbReference>
<dbReference type="HAMAP" id="MF_00032">
    <property type="entry name" value="eIF_6"/>
    <property type="match status" value="1"/>
</dbReference>
<dbReference type="EMBL" id="RBNI01007899">
    <property type="protein sequence ID" value="RUP45040.1"/>
    <property type="molecule type" value="Genomic_DNA"/>
</dbReference>
<reference evidence="1 2" key="1">
    <citation type="journal article" date="2018" name="New Phytol.">
        <title>Phylogenomics of Endogonaceae and evolution of mycorrhizas within Mucoromycota.</title>
        <authorList>
            <person name="Chang Y."/>
            <person name="Desiro A."/>
            <person name="Na H."/>
            <person name="Sandor L."/>
            <person name="Lipzen A."/>
            <person name="Clum A."/>
            <person name="Barry K."/>
            <person name="Grigoriev I.V."/>
            <person name="Martin F.M."/>
            <person name="Stajich J.E."/>
            <person name="Smith M.E."/>
            <person name="Bonito G."/>
            <person name="Spatafora J.W."/>
        </authorList>
    </citation>
    <scope>NUCLEOTIDE SEQUENCE [LARGE SCALE GENOMIC DNA]</scope>
    <source>
        <strain evidence="1 2">GMNB39</strain>
    </source>
</reference>
<sequence>MAVRAQFENSNEIGVFARLTNSYCLVAVGGSENFYSDIIRIRFHSTSIAFSKLYSVFEGQLGDVIPVIHTSIGGTRIIGRLTTGNRKGLLVPNTTTDQELQHLRNSLPEKVAVHRVEERLSALGNVIACNDYVALVHPDIDRETEEIIADVLQVEVFRQTIADNVLVGSFCAISNQGGLVHPRTSIQDQDELSSLLQVPLVAGTVNRGSDVIGAGLVVNDWCAFAGLDTTSTELSVVESIFKLQDAQPTAIVENMRDALVDTYS</sequence>
<dbReference type="GO" id="GO:0043023">
    <property type="term" value="F:ribosomal large subunit binding"/>
    <property type="evidence" value="ECO:0007669"/>
    <property type="project" value="UniProtKB-UniRule"/>
</dbReference>
<dbReference type="SUPFAM" id="SSF55909">
    <property type="entry name" value="Pentein"/>
    <property type="match status" value="1"/>
</dbReference>
<accession>A0A433D2H5</accession>
<dbReference type="Pfam" id="PF01912">
    <property type="entry name" value="eIF-6"/>
    <property type="match status" value="2"/>
</dbReference>
<name>A0A433D2H5_9FUNG</name>
<evidence type="ECO:0000313" key="2">
    <source>
        <dbReference type="Proteomes" id="UP000268093"/>
    </source>
</evidence>
<dbReference type="GO" id="GO:0005737">
    <property type="term" value="C:cytoplasm"/>
    <property type="evidence" value="ECO:0007669"/>
    <property type="project" value="UniProtKB-SubCell"/>
</dbReference>
<dbReference type="GO" id="GO:0042273">
    <property type="term" value="P:ribosomal large subunit biogenesis"/>
    <property type="evidence" value="ECO:0007669"/>
    <property type="project" value="UniProtKB-UniRule"/>
</dbReference>
<gene>
    <name evidence="1" type="ORF">BC936DRAFT_148682</name>
</gene>
<evidence type="ECO:0000313" key="1">
    <source>
        <dbReference type="EMBL" id="RUP45040.1"/>
    </source>
</evidence>
<dbReference type="SMART" id="SM00654">
    <property type="entry name" value="eIF6"/>
    <property type="match status" value="1"/>
</dbReference>
<dbReference type="Gene3D" id="3.75.10.10">
    <property type="entry name" value="L-arginine/glycine Amidinotransferase, Chain A"/>
    <property type="match status" value="1"/>
</dbReference>
<dbReference type="CDD" id="cd00527">
    <property type="entry name" value="IF6"/>
    <property type="match status" value="1"/>
</dbReference>
<keyword evidence="2" id="KW-1185">Reference proteome</keyword>
<dbReference type="GO" id="GO:0042256">
    <property type="term" value="P:cytosolic ribosome assembly"/>
    <property type="evidence" value="ECO:0007669"/>
    <property type="project" value="UniProtKB-UniRule"/>
</dbReference>
<dbReference type="PIRSF" id="PIRSF006413">
    <property type="entry name" value="IF-6"/>
    <property type="match status" value="1"/>
</dbReference>
<comment type="caution">
    <text evidence="1">The sequence shown here is derived from an EMBL/GenBank/DDBJ whole genome shotgun (WGS) entry which is preliminary data.</text>
</comment>
<dbReference type="GO" id="GO:0005730">
    <property type="term" value="C:nucleolus"/>
    <property type="evidence" value="ECO:0007669"/>
    <property type="project" value="UniProtKB-SubCell"/>
</dbReference>
<dbReference type="Proteomes" id="UP000268093">
    <property type="component" value="Unassembled WGS sequence"/>
</dbReference>
<dbReference type="GO" id="GO:0000054">
    <property type="term" value="P:ribosomal subunit export from nucleus"/>
    <property type="evidence" value="ECO:0007669"/>
    <property type="project" value="UniProtKB-UniRule"/>
</dbReference>
<dbReference type="InterPro" id="IPR002769">
    <property type="entry name" value="eIF6"/>
</dbReference>
<organism evidence="1 2">
    <name type="scientific">Jimgerdemannia flammicorona</name>
    <dbReference type="NCBI Taxonomy" id="994334"/>
    <lineage>
        <taxon>Eukaryota</taxon>
        <taxon>Fungi</taxon>
        <taxon>Fungi incertae sedis</taxon>
        <taxon>Mucoromycota</taxon>
        <taxon>Mucoromycotina</taxon>
        <taxon>Endogonomycetes</taxon>
        <taxon>Endogonales</taxon>
        <taxon>Endogonaceae</taxon>
        <taxon>Jimgerdemannia</taxon>
    </lineage>
</organism>
<proteinExistence type="inferred from homology"/>
<dbReference type="OrthoDB" id="4155914at2759"/>
<dbReference type="GO" id="GO:0003743">
    <property type="term" value="F:translation initiation factor activity"/>
    <property type="evidence" value="ECO:0007669"/>
    <property type="project" value="UniProtKB-UniRule"/>
</dbReference>
<dbReference type="NCBIfam" id="TIGR00323">
    <property type="entry name" value="eIF-6"/>
    <property type="match status" value="1"/>
</dbReference>